<protein>
    <submittedName>
        <fullName evidence="3">Uncharacterized protein</fullName>
    </submittedName>
</protein>
<reference evidence="3" key="1">
    <citation type="submission" date="2014-07" db="EMBL/GenBank/DDBJ databases">
        <title>Identification of a novel salt tolerance gene in wild soybean by whole-genome sequencing.</title>
        <authorList>
            <person name="Lam H.-M."/>
            <person name="Qi X."/>
            <person name="Li M.-W."/>
            <person name="Liu X."/>
            <person name="Xie M."/>
            <person name="Ni M."/>
            <person name="Xu X."/>
        </authorList>
    </citation>
    <scope>NUCLEOTIDE SEQUENCE [LARGE SCALE GENOMIC DNA]</scope>
    <source>
        <tissue evidence="3">Root</tissue>
    </source>
</reference>
<evidence type="ECO:0000313" key="3">
    <source>
        <dbReference type="EMBL" id="KHN26184.1"/>
    </source>
</evidence>
<proteinExistence type="predicted"/>
<sequence>MLSHLLSHMPILGFQLLGAFAPRPSTGTPSSTTSSSSIPVPPAYRRRYNSSKCAAKETSICSSVSSRKGMIWLPSHVLEEAYDSKIHIQNQILKIDSS</sequence>
<dbReference type="Proteomes" id="UP000053555">
    <property type="component" value="Unassembled WGS sequence"/>
</dbReference>
<gene>
    <name evidence="3" type="ORF">glysoja_035477</name>
</gene>
<dbReference type="EMBL" id="KN654063">
    <property type="protein sequence ID" value="KHN26184.1"/>
    <property type="molecule type" value="Genomic_DNA"/>
</dbReference>
<dbReference type="AlphaFoldDB" id="A0A0B2R1R3"/>
<organism evidence="3">
    <name type="scientific">Glycine soja</name>
    <name type="common">Wild soybean</name>
    <dbReference type="NCBI Taxonomy" id="3848"/>
    <lineage>
        <taxon>Eukaryota</taxon>
        <taxon>Viridiplantae</taxon>
        <taxon>Streptophyta</taxon>
        <taxon>Embryophyta</taxon>
        <taxon>Tracheophyta</taxon>
        <taxon>Spermatophyta</taxon>
        <taxon>Magnoliopsida</taxon>
        <taxon>eudicotyledons</taxon>
        <taxon>Gunneridae</taxon>
        <taxon>Pentapetalae</taxon>
        <taxon>rosids</taxon>
        <taxon>fabids</taxon>
        <taxon>Fabales</taxon>
        <taxon>Fabaceae</taxon>
        <taxon>Papilionoideae</taxon>
        <taxon>50 kb inversion clade</taxon>
        <taxon>NPAAA clade</taxon>
        <taxon>indigoferoid/millettioid clade</taxon>
        <taxon>Phaseoleae</taxon>
        <taxon>Glycine</taxon>
        <taxon>Glycine subgen. Soja</taxon>
    </lineage>
</organism>
<feature type="region of interest" description="Disordered" evidence="1">
    <location>
        <begin position="23"/>
        <end position="43"/>
    </location>
</feature>
<evidence type="ECO:0000256" key="2">
    <source>
        <dbReference type="SAM" id="SignalP"/>
    </source>
</evidence>
<feature type="signal peptide" evidence="2">
    <location>
        <begin position="1"/>
        <end position="27"/>
    </location>
</feature>
<evidence type="ECO:0000256" key="1">
    <source>
        <dbReference type="SAM" id="MobiDB-lite"/>
    </source>
</evidence>
<keyword evidence="2" id="KW-0732">Signal</keyword>
<feature type="chain" id="PRO_5002093166" evidence="2">
    <location>
        <begin position="28"/>
        <end position="98"/>
    </location>
</feature>
<accession>A0A0B2R1R3</accession>
<name>A0A0B2R1R3_GLYSO</name>
<feature type="compositionally biased region" description="Low complexity" evidence="1">
    <location>
        <begin position="23"/>
        <end position="38"/>
    </location>
</feature>